<proteinExistence type="inferred from homology"/>
<accession>A0A6P6THC3</accession>
<name>A0A6P6THC3_COFAR</name>
<organism evidence="19 20">
    <name type="scientific">Coffea arabica</name>
    <name type="common">Arabian coffee</name>
    <dbReference type="NCBI Taxonomy" id="13443"/>
    <lineage>
        <taxon>Eukaryota</taxon>
        <taxon>Viridiplantae</taxon>
        <taxon>Streptophyta</taxon>
        <taxon>Embryophyta</taxon>
        <taxon>Tracheophyta</taxon>
        <taxon>Spermatophyta</taxon>
        <taxon>Magnoliopsida</taxon>
        <taxon>eudicotyledons</taxon>
        <taxon>Gunneridae</taxon>
        <taxon>Pentapetalae</taxon>
        <taxon>asterids</taxon>
        <taxon>lamiids</taxon>
        <taxon>Gentianales</taxon>
        <taxon>Rubiaceae</taxon>
        <taxon>Ixoroideae</taxon>
        <taxon>Gardenieae complex</taxon>
        <taxon>Bertiereae - Coffeeae clade</taxon>
        <taxon>Coffeeae</taxon>
        <taxon>Coffea</taxon>
    </lineage>
</organism>
<dbReference type="InterPro" id="IPR033905">
    <property type="entry name" value="Secretory_peroxidase"/>
</dbReference>
<dbReference type="PROSITE" id="PS00436">
    <property type="entry name" value="PEROXIDASE_2"/>
    <property type="match status" value="1"/>
</dbReference>
<sequence length="330" mass="35789">MSPSRIVAYRPSTFAWFCIFFLCCSVHGQLDYKFYDDACPNLTRIVRYGVWSAIYNETRMAASILRLHFHDCFVNGCEGSVLLDDSSTIKGEKNAVPNKNSARGFEVIDAIKANVEKACPSTVSCADILALAAREAVYLAGGPYWPVLLGRRDGLTASEGAANTQLPSPFESLANITAKFTDKGLDMKDVVVLSGGHTIGFAQCFTFKPRLFNFDGAGNPDPTLDATLLTSLRGLCPNEASSDSNLAPLDAASVSKFDNSYYKNLVNNSGLLGSDQVLMSDNTTAAMVSYYSKFPFLFSKDFGVSMVKMGNIGVLTGQDGQIRKNCRVVN</sequence>
<evidence type="ECO:0000256" key="15">
    <source>
        <dbReference type="PIRSR" id="PIRSR600823-4"/>
    </source>
</evidence>
<dbReference type="EC" id="1.11.1.7" evidence="3 17"/>
<evidence type="ECO:0000256" key="9">
    <source>
        <dbReference type="ARBA" id="ARBA00023004"/>
    </source>
</evidence>
<reference evidence="20" key="2">
    <citation type="submission" date="2025-08" db="UniProtKB">
        <authorList>
            <consortium name="RefSeq"/>
        </authorList>
    </citation>
    <scope>IDENTIFICATION</scope>
    <source>
        <tissue evidence="20">Leaves</tissue>
    </source>
</reference>
<feature type="binding site" evidence="14">
    <location>
        <position position="198"/>
    </location>
    <ligand>
        <name>Ca(2+)</name>
        <dbReference type="ChEBI" id="CHEBI:29108"/>
        <label>2</label>
    </ligand>
</feature>
<dbReference type="PRINTS" id="PR00458">
    <property type="entry name" value="PEROXIDASE"/>
</dbReference>
<comment type="catalytic activity">
    <reaction evidence="1 17">
        <text>2 a phenolic donor + H2O2 = 2 a phenolic radical donor + 2 H2O</text>
        <dbReference type="Rhea" id="RHEA:56136"/>
        <dbReference type="ChEBI" id="CHEBI:15377"/>
        <dbReference type="ChEBI" id="CHEBI:16240"/>
        <dbReference type="ChEBI" id="CHEBI:139520"/>
        <dbReference type="ChEBI" id="CHEBI:139521"/>
        <dbReference type="EC" id="1.11.1.7"/>
    </reaction>
</comment>
<dbReference type="Proteomes" id="UP001652660">
    <property type="component" value="Chromosome 7c"/>
</dbReference>
<evidence type="ECO:0000256" key="14">
    <source>
        <dbReference type="PIRSR" id="PIRSR600823-3"/>
    </source>
</evidence>
<dbReference type="PANTHER" id="PTHR31388">
    <property type="entry name" value="PEROXIDASE 72-RELATED"/>
    <property type="match status" value="1"/>
</dbReference>
<comment type="similarity">
    <text evidence="2">Belongs to the peroxidase family. Ascorbate peroxidase subfamily.</text>
</comment>
<keyword evidence="11" id="KW-0325">Glycoprotein</keyword>
<feature type="binding site" evidence="14">
    <location>
        <position position="258"/>
    </location>
    <ligand>
        <name>Ca(2+)</name>
        <dbReference type="ChEBI" id="CHEBI:29108"/>
        <label>2</label>
    </ligand>
</feature>
<dbReference type="PROSITE" id="PS50873">
    <property type="entry name" value="PEROXIDASE_4"/>
    <property type="match status" value="1"/>
</dbReference>
<evidence type="ECO:0000256" key="17">
    <source>
        <dbReference type="RuleBase" id="RU362060"/>
    </source>
</evidence>
<evidence type="ECO:0000256" key="16">
    <source>
        <dbReference type="PIRSR" id="PIRSR600823-5"/>
    </source>
</evidence>
<dbReference type="InterPro" id="IPR010255">
    <property type="entry name" value="Haem_peroxidase_sf"/>
</dbReference>
<dbReference type="InterPro" id="IPR019794">
    <property type="entry name" value="Peroxidases_AS"/>
</dbReference>
<comment type="function">
    <text evidence="17">Removal of H(2)O(2), oxidation of toxic reductants, biosynthesis and degradation of lignin, suberization, auxin catabolism, response to environmental stresses such as wounding, pathogen attack and oxidative stress.</text>
</comment>
<keyword evidence="10 16" id="KW-1015">Disulfide bond</keyword>
<comment type="cofactor">
    <cofactor evidence="14 17">
        <name>heme b</name>
        <dbReference type="ChEBI" id="CHEBI:60344"/>
    </cofactor>
    <text evidence="14 17">Binds 1 heme b (iron(II)-protoporphyrin IX) group per subunit.</text>
</comment>
<feature type="disulfide bond" evidence="16">
    <location>
        <begin position="39"/>
        <end position="119"/>
    </location>
</feature>
<gene>
    <name evidence="20" type="primary">LOC113701433</name>
</gene>
<feature type="chain" id="PRO_5045010794" description="Peroxidase" evidence="17">
    <location>
        <begin position="29"/>
        <end position="330"/>
    </location>
</feature>
<keyword evidence="19" id="KW-1185">Reference proteome</keyword>
<keyword evidence="17" id="KW-0964">Secreted</keyword>
<dbReference type="Gene3D" id="1.10.420.10">
    <property type="entry name" value="Peroxidase, domain 2"/>
    <property type="match status" value="1"/>
</dbReference>
<feature type="domain" description="Plant heme peroxidase family profile" evidence="18">
    <location>
        <begin position="29"/>
        <end position="330"/>
    </location>
</feature>
<dbReference type="PANTHER" id="PTHR31388:SF180">
    <property type="entry name" value="PEROXIDASE"/>
    <property type="match status" value="1"/>
</dbReference>
<feature type="disulfide bond" evidence="16">
    <location>
        <begin position="204"/>
        <end position="236"/>
    </location>
</feature>
<feature type="binding site" evidence="14">
    <location>
        <position position="74"/>
    </location>
    <ligand>
        <name>Ca(2+)</name>
        <dbReference type="ChEBI" id="CHEBI:29108"/>
        <label>1</label>
    </ligand>
</feature>
<reference evidence="19" key="1">
    <citation type="journal article" date="2025" name="Foods">
        <title>Unveiling the Microbial Signatures of Arabica Coffee Cherries: Insights into Ripeness Specific Diversity, Functional Traits, and Implications for Quality and Safety.</title>
        <authorList>
            <consortium name="RefSeq"/>
            <person name="Tenea G.N."/>
            <person name="Cifuentes V."/>
            <person name="Reyes P."/>
            <person name="Cevallos-Vallejos M."/>
        </authorList>
    </citation>
    <scope>NUCLEOTIDE SEQUENCE [LARGE SCALE GENOMIC DNA]</scope>
</reference>
<evidence type="ECO:0000256" key="3">
    <source>
        <dbReference type="ARBA" id="ARBA00012313"/>
    </source>
</evidence>
<dbReference type="OrthoDB" id="2113341at2759"/>
<evidence type="ECO:0000256" key="7">
    <source>
        <dbReference type="ARBA" id="ARBA00022837"/>
    </source>
</evidence>
<dbReference type="CDD" id="cd00693">
    <property type="entry name" value="secretory_peroxidase"/>
    <property type="match status" value="1"/>
</dbReference>
<keyword evidence="8 17" id="KW-0560">Oxidoreductase</keyword>
<evidence type="ECO:0000256" key="8">
    <source>
        <dbReference type="ARBA" id="ARBA00023002"/>
    </source>
</evidence>
<dbReference type="InterPro" id="IPR019793">
    <property type="entry name" value="Peroxidases_heam-ligand_BS"/>
</dbReference>
<dbReference type="InterPro" id="IPR000823">
    <property type="entry name" value="Peroxidase_pln"/>
</dbReference>
<evidence type="ECO:0000256" key="6">
    <source>
        <dbReference type="ARBA" id="ARBA00022723"/>
    </source>
</evidence>
<evidence type="ECO:0000313" key="20">
    <source>
        <dbReference type="RefSeq" id="XP_027077889.1"/>
    </source>
</evidence>
<evidence type="ECO:0000256" key="5">
    <source>
        <dbReference type="ARBA" id="ARBA00022617"/>
    </source>
</evidence>
<dbReference type="PROSITE" id="PS00435">
    <property type="entry name" value="PEROXIDASE_1"/>
    <property type="match status" value="1"/>
</dbReference>
<feature type="site" description="Transition state stabilizer" evidence="15">
    <location>
        <position position="66"/>
    </location>
</feature>
<feature type="binding site" evidence="13">
    <location>
        <position position="167"/>
    </location>
    <ligand>
        <name>substrate</name>
    </ligand>
</feature>
<dbReference type="Pfam" id="PF00141">
    <property type="entry name" value="peroxidase"/>
    <property type="match status" value="1"/>
</dbReference>
<keyword evidence="7 14" id="KW-0106">Calcium</keyword>
<evidence type="ECO:0000256" key="12">
    <source>
        <dbReference type="PIRSR" id="PIRSR600823-1"/>
    </source>
</evidence>
<evidence type="ECO:0000256" key="1">
    <source>
        <dbReference type="ARBA" id="ARBA00000189"/>
    </source>
</evidence>
<dbReference type="InterPro" id="IPR002016">
    <property type="entry name" value="Haem_peroxidase"/>
</dbReference>
<feature type="binding site" evidence="14">
    <location>
        <position position="71"/>
    </location>
    <ligand>
        <name>Ca(2+)</name>
        <dbReference type="ChEBI" id="CHEBI:29108"/>
        <label>1</label>
    </ligand>
</feature>
<feature type="binding site" evidence="14">
    <location>
        <position position="76"/>
    </location>
    <ligand>
        <name>Ca(2+)</name>
        <dbReference type="ChEBI" id="CHEBI:29108"/>
        <label>1</label>
    </ligand>
</feature>
<feature type="binding site" description="axial binding residue" evidence="14">
    <location>
        <position position="197"/>
    </location>
    <ligand>
        <name>heme b</name>
        <dbReference type="ChEBI" id="CHEBI:60344"/>
    </ligand>
    <ligandPart>
        <name>Fe</name>
        <dbReference type="ChEBI" id="CHEBI:18248"/>
    </ligandPart>
</feature>
<feature type="signal peptide" evidence="17">
    <location>
        <begin position="1"/>
        <end position="28"/>
    </location>
</feature>
<comment type="subcellular location">
    <subcellularLocation>
        <location evidence="17">Secreted</location>
    </subcellularLocation>
</comment>
<keyword evidence="4 17" id="KW-0575">Peroxidase</keyword>
<dbReference type="GeneID" id="113701433"/>
<evidence type="ECO:0000259" key="18">
    <source>
        <dbReference type="PROSITE" id="PS50873"/>
    </source>
</evidence>
<feature type="disulfide bond" evidence="16">
    <location>
        <begin position="125"/>
        <end position="326"/>
    </location>
</feature>
<evidence type="ECO:0000313" key="19">
    <source>
        <dbReference type="Proteomes" id="UP001652660"/>
    </source>
</evidence>
<keyword evidence="5 17" id="KW-0349">Heme</keyword>
<evidence type="ECO:0000256" key="13">
    <source>
        <dbReference type="PIRSR" id="PIRSR600823-2"/>
    </source>
</evidence>
<feature type="binding site" evidence="14">
    <location>
        <position position="250"/>
    </location>
    <ligand>
        <name>Ca(2+)</name>
        <dbReference type="ChEBI" id="CHEBI:29108"/>
        <label>2</label>
    </ligand>
</feature>
<feature type="binding site" evidence="14">
    <location>
        <position position="80"/>
    </location>
    <ligand>
        <name>Ca(2+)</name>
        <dbReference type="ChEBI" id="CHEBI:29108"/>
        <label>1</label>
    </ligand>
</feature>
<protein>
    <recommendedName>
        <fullName evidence="3 17">Peroxidase</fullName>
        <ecNumber evidence="3 17">1.11.1.7</ecNumber>
    </recommendedName>
</protein>
<feature type="disulfide bond" evidence="16">
    <location>
        <begin position="72"/>
        <end position="77"/>
    </location>
</feature>
<dbReference type="RefSeq" id="XP_027077889.1">
    <property type="nucleotide sequence ID" value="XM_027222088.2"/>
</dbReference>
<dbReference type="SUPFAM" id="SSF48113">
    <property type="entry name" value="Heme-dependent peroxidases"/>
    <property type="match status" value="1"/>
</dbReference>
<evidence type="ECO:0000256" key="4">
    <source>
        <dbReference type="ARBA" id="ARBA00022559"/>
    </source>
</evidence>
<keyword evidence="9 14" id="KW-0408">Iron</keyword>
<evidence type="ECO:0000256" key="2">
    <source>
        <dbReference type="ARBA" id="ARBA00006873"/>
    </source>
</evidence>
<feature type="binding site" evidence="14">
    <location>
        <position position="92"/>
    </location>
    <ligand>
        <name>Ca(2+)</name>
        <dbReference type="ChEBI" id="CHEBI:29108"/>
        <label>1</label>
    </ligand>
</feature>
<dbReference type="PRINTS" id="PR00461">
    <property type="entry name" value="PLPEROXIDASE"/>
</dbReference>
<keyword evidence="17" id="KW-0376">Hydrogen peroxide</keyword>
<keyword evidence="17" id="KW-0732">Signal</keyword>
<feature type="active site" description="Proton acceptor" evidence="12">
    <location>
        <position position="70"/>
    </location>
</feature>
<comment type="cofactor">
    <cofactor evidence="14 17">
        <name>Ca(2+)</name>
        <dbReference type="ChEBI" id="CHEBI:29108"/>
    </cofactor>
    <text evidence="14 17">Binds 2 calcium ions per subunit.</text>
</comment>
<keyword evidence="6 14" id="KW-0479">Metal-binding</keyword>
<comment type="similarity">
    <text evidence="17">Belongs to the peroxidase family. Classical plant (class III) peroxidase subfamily.</text>
</comment>
<evidence type="ECO:0000256" key="10">
    <source>
        <dbReference type="ARBA" id="ARBA00023157"/>
    </source>
</evidence>
<dbReference type="Gene3D" id="1.10.520.10">
    <property type="match status" value="1"/>
</dbReference>
<evidence type="ECO:0000256" key="11">
    <source>
        <dbReference type="ARBA" id="ARBA00023180"/>
    </source>
</evidence>